<dbReference type="GO" id="GO:0005254">
    <property type="term" value="F:chloride channel activity"/>
    <property type="evidence" value="ECO:0007669"/>
    <property type="project" value="UniProtKB-ARBA"/>
</dbReference>
<dbReference type="Proteomes" id="UP000694843">
    <property type="component" value="Unplaced"/>
</dbReference>
<keyword evidence="15" id="KW-1185">Reference proteome</keyword>
<dbReference type="SMART" id="SM00192">
    <property type="entry name" value="LDLa"/>
    <property type="match status" value="1"/>
</dbReference>
<evidence type="ECO:0000256" key="11">
    <source>
        <dbReference type="ARBA" id="ARBA00023303"/>
    </source>
</evidence>
<feature type="disulfide bond" evidence="12">
    <location>
        <begin position="230"/>
        <end position="248"/>
    </location>
</feature>
<evidence type="ECO:0000259" key="14">
    <source>
        <dbReference type="PROSITE" id="PS50041"/>
    </source>
</evidence>
<dbReference type="Pfam" id="PF02932">
    <property type="entry name" value="Neur_chan_memb"/>
    <property type="match status" value="1"/>
</dbReference>
<dbReference type="PRINTS" id="PR00253">
    <property type="entry name" value="GABAARECEPTR"/>
</dbReference>
<feature type="disulfide bond" evidence="12">
    <location>
        <begin position="223"/>
        <end position="235"/>
    </location>
</feature>
<protein>
    <submittedName>
        <fullName evidence="16">Glutamate-gated chloride channel</fullName>
    </submittedName>
</protein>
<feature type="transmembrane region" description="Helical" evidence="13">
    <location>
        <begin position="618"/>
        <end position="641"/>
    </location>
</feature>
<dbReference type="Pfam" id="PF02931">
    <property type="entry name" value="Neur_chan_LBD"/>
    <property type="match status" value="1"/>
</dbReference>
<dbReference type="InterPro" id="IPR006201">
    <property type="entry name" value="Neur_channel"/>
</dbReference>
<dbReference type="PROSITE" id="PS00236">
    <property type="entry name" value="NEUROTR_ION_CHANNEL"/>
    <property type="match status" value="1"/>
</dbReference>
<keyword evidence="4" id="KW-1003">Cell membrane</keyword>
<evidence type="ECO:0000256" key="3">
    <source>
        <dbReference type="ARBA" id="ARBA00022448"/>
    </source>
</evidence>
<feature type="transmembrane region" description="Helical" evidence="13">
    <location>
        <begin position="539"/>
        <end position="561"/>
    </location>
</feature>
<dbReference type="InterPro" id="IPR006202">
    <property type="entry name" value="Neur_chan_lig-bd"/>
</dbReference>
<dbReference type="PANTHER" id="PTHR18945">
    <property type="entry name" value="NEUROTRANSMITTER GATED ION CHANNEL"/>
    <property type="match status" value="1"/>
</dbReference>
<dbReference type="SUPFAM" id="SSF57424">
    <property type="entry name" value="LDL receptor-like module"/>
    <property type="match status" value="1"/>
</dbReference>
<reference evidence="16" key="1">
    <citation type="submission" date="2025-08" db="UniProtKB">
        <authorList>
            <consortium name="RefSeq"/>
        </authorList>
    </citation>
    <scope>IDENTIFICATION</scope>
    <source>
        <tissue evidence="16">Whole organism</tissue>
    </source>
</reference>
<dbReference type="InterPro" id="IPR016186">
    <property type="entry name" value="C-type_lectin-like/link_sf"/>
</dbReference>
<accession>A0A979FHQ4</accession>
<dbReference type="InterPro" id="IPR018000">
    <property type="entry name" value="Neurotransmitter_ion_chnl_CS"/>
</dbReference>
<evidence type="ECO:0000256" key="2">
    <source>
        <dbReference type="ARBA" id="ARBA00004236"/>
    </source>
</evidence>
<evidence type="ECO:0000256" key="13">
    <source>
        <dbReference type="RuleBase" id="RU000687"/>
    </source>
</evidence>
<evidence type="ECO:0000256" key="9">
    <source>
        <dbReference type="ARBA" id="ARBA00023136"/>
    </source>
</evidence>
<feature type="domain" description="C-type lectin" evidence="14">
    <location>
        <begin position="48"/>
        <end position="108"/>
    </location>
</feature>
<dbReference type="InterPro" id="IPR036734">
    <property type="entry name" value="Neur_chan_lig-bd_sf"/>
</dbReference>
<dbReference type="PROSITE" id="PS01209">
    <property type="entry name" value="LDLRA_1"/>
    <property type="match status" value="1"/>
</dbReference>
<keyword evidence="8 13" id="KW-0406">Ion transport</keyword>
<dbReference type="GO" id="GO:0004888">
    <property type="term" value="F:transmembrane signaling receptor activity"/>
    <property type="evidence" value="ECO:0007669"/>
    <property type="project" value="InterPro"/>
</dbReference>
<dbReference type="PROSITE" id="PS50068">
    <property type="entry name" value="LDLRA_2"/>
    <property type="match status" value="1"/>
</dbReference>
<comment type="similarity">
    <text evidence="13">Belongs to the ligand-gated ion channel (TC 1.A.9) family.</text>
</comment>
<dbReference type="GO" id="GO:0099095">
    <property type="term" value="F:ligand-gated monoatomic anion channel activity"/>
    <property type="evidence" value="ECO:0007669"/>
    <property type="project" value="UniProtKB-ARBA"/>
</dbReference>
<dbReference type="GeneID" id="108679382"/>
<dbReference type="InterPro" id="IPR001304">
    <property type="entry name" value="C-type_lectin-like"/>
</dbReference>
<evidence type="ECO:0000256" key="7">
    <source>
        <dbReference type="ARBA" id="ARBA00022989"/>
    </source>
</evidence>
<dbReference type="KEGG" id="hazt:108679382"/>
<feature type="transmembrane region" description="Helical" evidence="13">
    <location>
        <begin position="477"/>
        <end position="498"/>
    </location>
</feature>
<feature type="disulfide bond" evidence="12">
    <location>
        <begin position="242"/>
        <end position="257"/>
    </location>
</feature>
<dbReference type="SUPFAM" id="SSF56436">
    <property type="entry name" value="C-type lectin-like"/>
    <property type="match status" value="1"/>
</dbReference>
<gene>
    <name evidence="16" type="primary">LOC108679382</name>
</gene>
<dbReference type="Gene3D" id="4.10.400.10">
    <property type="entry name" value="Low-density Lipoprotein Receptor"/>
    <property type="match status" value="1"/>
</dbReference>
<evidence type="ECO:0000256" key="12">
    <source>
        <dbReference type="PROSITE-ProRule" id="PRU00124"/>
    </source>
</evidence>
<proteinExistence type="inferred from homology"/>
<dbReference type="RefSeq" id="XP_047736257.1">
    <property type="nucleotide sequence ID" value="XM_047880301.1"/>
</dbReference>
<evidence type="ECO:0000256" key="6">
    <source>
        <dbReference type="ARBA" id="ARBA00022729"/>
    </source>
</evidence>
<dbReference type="GO" id="GO:0005886">
    <property type="term" value="C:plasma membrane"/>
    <property type="evidence" value="ECO:0007669"/>
    <property type="project" value="UniProtKB-SubCell"/>
</dbReference>
<organism evidence="15 16">
    <name type="scientific">Hyalella azteca</name>
    <name type="common">Amphipod</name>
    <dbReference type="NCBI Taxonomy" id="294128"/>
    <lineage>
        <taxon>Eukaryota</taxon>
        <taxon>Metazoa</taxon>
        <taxon>Ecdysozoa</taxon>
        <taxon>Arthropoda</taxon>
        <taxon>Crustacea</taxon>
        <taxon>Multicrustacea</taxon>
        <taxon>Malacostraca</taxon>
        <taxon>Eumalacostraca</taxon>
        <taxon>Peracarida</taxon>
        <taxon>Amphipoda</taxon>
        <taxon>Senticaudata</taxon>
        <taxon>Talitrida</taxon>
        <taxon>Talitroidea</taxon>
        <taxon>Hyalellidae</taxon>
        <taxon>Hyalella</taxon>
    </lineage>
</organism>
<keyword evidence="10 12" id="KW-1015">Disulfide bond</keyword>
<sequence>MPAWLQWLDAHKVGGEIGIPIDDAENTRMFTETVGWAEHCSSYLGSAYLWLGAQDGNVEGRWEYFESNKTITYQGRWRGGGPSGGTVENCLVMMYGPGINGLWSDFACFDSHKKCMFCEFKNYTTMYLKGPLTCKNSPFNNRYILHRSVNDRPSLTGYRHSDIIWNNETQAWKLASKKTLSASALHIPDSPSDYPFGTKTWEVESQICGYNPGEKVHLTISACFPGEYTCDDGSCIDLRKKCDLRVDCPDNSDETKCTLLSIPIGYSNSIPPPPLVQSEPLPVNISVFISSFPEIKTEDLSFETNFKLLLMWQDTRLKFFDLKNERSLNMLTPEEVQKIWFPEIFFYNDNGNLYSNLEKGSRVELIARGTAVQGVSDNSDEVTIFSEGAVAMSQRYNVLYSCDFDLLMFPFDAQDCHMTFELTSAAATYLMLRPDNITYIGRKDLVEYTISEFIDVNSSIESGYSQVTLGVRFERRFGFYILTLYIPTVLLAAIAYFSLLFSPDEFESRMNVAITAMLVLAALFTQTSNSLPKTSYLKLIDIWLFFSIVIIFLVVFFQTLVEYFSYPSLLIPSGGDNKIHVLEAMKTAPRIPKSTVWSRLRTPSCFGKFKELPRHIKIYLAGRVIIALCYLIFNIVYWGIAFKHVSELRRRDDRFLRQETDK</sequence>
<dbReference type="PROSITE" id="PS50041">
    <property type="entry name" value="C_TYPE_LECTIN_2"/>
    <property type="match status" value="1"/>
</dbReference>
<name>A0A979FHQ4_HYAAZ</name>
<dbReference type="InterPro" id="IPR002172">
    <property type="entry name" value="LDrepeatLR_classA_rpt"/>
</dbReference>
<evidence type="ECO:0000256" key="5">
    <source>
        <dbReference type="ARBA" id="ARBA00022692"/>
    </source>
</evidence>
<feature type="transmembrane region" description="Helical" evidence="13">
    <location>
        <begin position="510"/>
        <end position="527"/>
    </location>
</feature>
<dbReference type="GO" id="GO:0005230">
    <property type="term" value="F:extracellular ligand-gated monoatomic ion channel activity"/>
    <property type="evidence" value="ECO:0007669"/>
    <property type="project" value="InterPro"/>
</dbReference>
<evidence type="ECO:0000256" key="4">
    <source>
        <dbReference type="ARBA" id="ARBA00022475"/>
    </source>
</evidence>
<dbReference type="InterPro" id="IPR006029">
    <property type="entry name" value="Neurotrans-gated_channel_TM"/>
</dbReference>
<dbReference type="InterPro" id="IPR036719">
    <property type="entry name" value="Neuro-gated_channel_TM_sf"/>
</dbReference>
<dbReference type="InterPro" id="IPR023415">
    <property type="entry name" value="LDLR_class-A_CS"/>
</dbReference>
<dbReference type="AlphaFoldDB" id="A0A979FHQ4"/>
<dbReference type="InterPro" id="IPR016187">
    <property type="entry name" value="CTDL_fold"/>
</dbReference>
<dbReference type="Pfam" id="PF00057">
    <property type="entry name" value="Ldl_recept_a"/>
    <property type="match status" value="1"/>
</dbReference>
<evidence type="ECO:0000256" key="10">
    <source>
        <dbReference type="ARBA" id="ARBA00023157"/>
    </source>
</evidence>
<keyword evidence="5 13" id="KW-0812">Transmembrane</keyword>
<dbReference type="Gene3D" id="2.70.170.10">
    <property type="entry name" value="Neurotransmitter-gated ion-channel ligand-binding domain"/>
    <property type="match status" value="1"/>
</dbReference>
<dbReference type="PRINTS" id="PR00252">
    <property type="entry name" value="NRIONCHANNEL"/>
</dbReference>
<dbReference type="InterPro" id="IPR038050">
    <property type="entry name" value="Neuro_actylchol_rec"/>
</dbReference>
<dbReference type="InterPro" id="IPR006028">
    <property type="entry name" value="GABAA/Glycine_rcpt"/>
</dbReference>
<keyword evidence="11 13" id="KW-0407">Ion channel</keyword>
<dbReference type="SUPFAM" id="SSF90112">
    <property type="entry name" value="Neurotransmitter-gated ion-channel transmembrane pore"/>
    <property type="match status" value="1"/>
</dbReference>
<evidence type="ECO:0000313" key="16">
    <source>
        <dbReference type="RefSeq" id="XP_047736257.1"/>
    </source>
</evidence>
<dbReference type="Gene3D" id="1.20.58.390">
    <property type="entry name" value="Neurotransmitter-gated ion-channel transmembrane domain"/>
    <property type="match status" value="1"/>
</dbReference>
<dbReference type="OMA" id="HTIVEYW"/>
<dbReference type="SUPFAM" id="SSF63712">
    <property type="entry name" value="Nicotinic receptor ligand binding domain-like"/>
    <property type="match status" value="1"/>
</dbReference>
<dbReference type="CDD" id="cd00112">
    <property type="entry name" value="LDLa"/>
    <property type="match status" value="1"/>
</dbReference>
<comment type="subcellular location">
    <subcellularLocation>
        <location evidence="2">Cell membrane</location>
    </subcellularLocation>
    <subcellularLocation>
        <location evidence="1">Membrane</location>
        <topology evidence="1">Multi-pass membrane protein</topology>
    </subcellularLocation>
</comment>
<keyword evidence="3 13" id="KW-0813">Transport</keyword>
<keyword evidence="7 13" id="KW-1133">Transmembrane helix</keyword>
<dbReference type="Gene3D" id="3.10.100.10">
    <property type="entry name" value="Mannose-Binding Protein A, subunit A"/>
    <property type="match status" value="1"/>
</dbReference>
<keyword evidence="6" id="KW-0732">Signal</keyword>
<evidence type="ECO:0000256" key="8">
    <source>
        <dbReference type="ARBA" id="ARBA00023065"/>
    </source>
</evidence>
<keyword evidence="9 13" id="KW-0472">Membrane</keyword>
<evidence type="ECO:0000313" key="15">
    <source>
        <dbReference type="Proteomes" id="UP000694843"/>
    </source>
</evidence>
<evidence type="ECO:0000256" key="1">
    <source>
        <dbReference type="ARBA" id="ARBA00004141"/>
    </source>
</evidence>
<dbReference type="InterPro" id="IPR036055">
    <property type="entry name" value="LDL_receptor-like_sf"/>
</dbReference>
<dbReference type="OrthoDB" id="6515930at2759"/>